<dbReference type="GO" id="GO:0003676">
    <property type="term" value="F:nucleic acid binding"/>
    <property type="evidence" value="ECO:0007669"/>
    <property type="project" value="InterPro"/>
</dbReference>
<dbReference type="Proteomes" id="UP001172101">
    <property type="component" value="Unassembled WGS sequence"/>
</dbReference>
<accession>A0AA39ZSU3</accession>
<dbReference type="SUPFAM" id="SSF54928">
    <property type="entry name" value="RNA-binding domain, RBD"/>
    <property type="match status" value="1"/>
</dbReference>
<dbReference type="AlphaFoldDB" id="A0AA39ZSU3"/>
<gene>
    <name evidence="1" type="ORF">B0T26DRAFT_680804</name>
</gene>
<keyword evidence="2" id="KW-1185">Reference proteome</keyword>
<dbReference type="GeneID" id="85323812"/>
<dbReference type="RefSeq" id="XP_060289910.1">
    <property type="nucleotide sequence ID" value="XM_060440542.1"/>
</dbReference>
<evidence type="ECO:0008006" key="3">
    <source>
        <dbReference type="Google" id="ProtNLM"/>
    </source>
</evidence>
<proteinExistence type="predicted"/>
<reference evidence="1" key="1">
    <citation type="submission" date="2023-06" db="EMBL/GenBank/DDBJ databases">
        <title>Genome-scale phylogeny and comparative genomics of the fungal order Sordariales.</title>
        <authorList>
            <consortium name="Lawrence Berkeley National Laboratory"/>
            <person name="Hensen N."/>
            <person name="Bonometti L."/>
            <person name="Westerberg I."/>
            <person name="Brannstrom I.O."/>
            <person name="Guillou S."/>
            <person name="Cros-Aarteil S."/>
            <person name="Calhoun S."/>
            <person name="Haridas S."/>
            <person name="Kuo A."/>
            <person name="Mondo S."/>
            <person name="Pangilinan J."/>
            <person name="Riley R."/>
            <person name="LaButti K."/>
            <person name="Andreopoulos B."/>
            <person name="Lipzen A."/>
            <person name="Chen C."/>
            <person name="Yanf M."/>
            <person name="Daum C."/>
            <person name="Ng V."/>
            <person name="Clum A."/>
            <person name="Steindorff A."/>
            <person name="Ohm R."/>
            <person name="Martin F."/>
            <person name="Silar P."/>
            <person name="Natvig D."/>
            <person name="Lalanne C."/>
            <person name="Gautier V."/>
            <person name="Ament-velasquez S.L."/>
            <person name="Kruys A."/>
            <person name="Hutchinson M.I."/>
            <person name="Powell A.J."/>
            <person name="Barry K."/>
            <person name="Miller A.N."/>
            <person name="Grigoriev I.V."/>
            <person name="Debuchy R."/>
            <person name="Gladieux P."/>
            <person name="Thoren M.H."/>
            <person name="Johannesson H."/>
        </authorList>
    </citation>
    <scope>NUCLEOTIDE SEQUENCE</scope>
    <source>
        <strain evidence="1">SMH2392-1A</strain>
    </source>
</reference>
<evidence type="ECO:0000313" key="2">
    <source>
        <dbReference type="Proteomes" id="UP001172101"/>
    </source>
</evidence>
<dbReference type="InterPro" id="IPR035979">
    <property type="entry name" value="RBD_domain_sf"/>
</dbReference>
<sequence>MAASASDAAAHANPNTSATPTYTAPIVVARDRENWPYHIIVSNLPDNTNWFDLKDFITCRNLSRLNIFIQLAKNWGWIQVIGFSDFVLVMTVLKSYSFCSHKLRIIDENVEQGTPGSNIIQGPFIWTLNSPLPPMPHGVSPP</sequence>
<dbReference type="EMBL" id="JAUIRO010000008">
    <property type="protein sequence ID" value="KAK0703051.1"/>
    <property type="molecule type" value="Genomic_DNA"/>
</dbReference>
<protein>
    <recommendedName>
        <fullName evidence="3">RRM domain-containing protein</fullName>
    </recommendedName>
</protein>
<organism evidence="1 2">
    <name type="scientific">Lasiosphaeria miniovina</name>
    <dbReference type="NCBI Taxonomy" id="1954250"/>
    <lineage>
        <taxon>Eukaryota</taxon>
        <taxon>Fungi</taxon>
        <taxon>Dikarya</taxon>
        <taxon>Ascomycota</taxon>
        <taxon>Pezizomycotina</taxon>
        <taxon>Sordariomycetes</taxon>
        <taxon>Sordariomycetidae</taxon>
        <taxon>Sordariales</taxon>
        <taxon>Lasiosphaeriaceae</taxon>
        <taxon>Lasiosphaeria</taxon>
    </lineage>
</organism>
<comment type="caution">
    <text evidence="1">The sequence shown here is derived from an EMBL/GenBank/DDBJ whole genome shotgun (WGS) entry which is preliminary data.</text>
</comment>
<evidence type="ECO:0000313" key="1">
    <source>
        <dbReference type="EMBL" id="KAK0703051.1"/>
    </source>
</evidence>
<name>A0AA39ZSU3_9PEZI</name>